<dbReference type="AlphaFoldDB" id="A0AAN9IHG7"/>
<proteinExistence type="predicted"/>
<accession>A0AAN9IHG7</accession>
<sequence length="104" mass="11433">MAHQEHQVSGAVPEDANDDKRLYECARKYEIIMKQFDELTGLMNNGNAVPKLQKGGKGSASGGKTATSSSQQKKNEELVQTVTKFLKELRTNTTDSESTRSKQG</sequence>
<organism evidence="2 3">
    <name type="scientific">Clitoria ternatea</name>
    <name type="common">Butterfly pea</name>
    <dbReference type="NCBI Taxonomy" id="43366"/>
    <lineage>
        <taxon>Eukaryota</taxon>
        <taxon>Viridiplantae</taxon>
        <taxon>Streptophyta</taxon>
        <taxon>Embryophyta</taxon>
        <taxon>Tracheophyta</taxon>
        <taxon>Spermatophyta</taxon>
        <taxon>Magnoliopsida</taxon>
        <taxon>eudicotyledons</taxon>
        <taxon>Gunneridae</taxon>
        <taxon>Pentapetalae</taxon>
        <taxon>rosids</taxon>
        <taxon>fabids</taxon>
        <taxon>Fabales</taxon>
        <taxon>Fabaceae</taxon>
        <taxon>Papilionoideae</taxon>
        <taxon>50 kb inversion clade</taxon>
        <taxon>NPAAA clade</taxon>
        <taxon>indigoferoid/millettioid clade</taxon>
        <taxon>Phaseoleae</taxon>
        <taxon>Clitoria</taxon>
    </lineage>
</organism>
<evidence type="ECO:0000256" key="1">
    <source>
        <dbReference type="SAM" id="MobiDB-lite"/>
    </source>
</evidence>
<dbReference type="EMBL" id="JAYKXN010000006">
    <property type="protein sequence ID" value="KAK7279352.1"/>
    <property type="molecule type" value="Genomic_DNA"/>
</dbReference>
<evidence type="ECO:0000313" key="3">
    <source>
        <dbReference type="Proteomes" id="UP001359559"/>
    </source>
</evidence>
<dbReference type="Proteomes" id="UP001359559">
    <property type="component" value="Unassembled WGS sequence"/>
</dbReference>
<protein>
    <submittedName>
        <fullName evidence="2">Uncharacterized protein</fullName>
    </submittedName>
</protein>
<feature type="region of interest" description="Disordered" evidence="1">
    <location>
        <begin position="42"/>
        <end position="78"/>
    </location>
</feature>
<feature type="region of interest" description="Disordered" evidence="1">
    <location>
        <begin position="1"/>
        <end position="20"/>
    </location>
</feature>
<gene>
    <name evidence="2" type="ORF">RJT34_24401</name>
</gene>
<keyword evidence="3" id="KW-1185">Reference proteome</keyword>
<name>A0AAN9IHG7_CLITE</name>
<evidence type="ECO:0000313" key="2">
    <source>
        <dbReference type="EMBL" id="KAK7279352.1"/>
    </source>
</evidence>
<comment type="caution">
    <text evidence="2">The sequence shown here is derived from an EMBL/GenBank/DDBJ whole genome shotgun (WGS) entry which is preliminary data.</text>
</comment>
<reference evidence="2 3" key="1">
    <citation type="submission" date="2024-01" db="EMBL/GenBank/DDBJ databases">
        <title>The genomes of 5 underutilized Papilionoideae crops provide insights into root nodulation and disease resistance.</title>
        <authorList>
            <person name="Yuan L."/>
        </authorList>
    </citation>
    <scope>NUCLEOTIDE SEQUENCE [LARGE SCALE GENOMIC DNA]</scope>
    <source>
        <strain evidence="2">LY-2023</strain>
        <tissue evidence="2">Leaf</tissue>
    </source>
</reference>
<feature type="region of interest" description="Disordered" evidence="1">
    <location>
        <begin position="85"/>
        <end position="104"/>
    </location>
</feature>